<dbReference type="PROSITE" id="PS51257">
    <property type="entry name" value="PROKAR_LIPOPROTEIN"/>
    <property type="match status" value="1"/>
</dbReference>
<reference evidence="4" key="2">
    <citation type="submission" date="2024-02" db="EMBL/GenBank/DDBJ databases">
        <authorList>
            <person name="Prathaban M."/>
            <person name="Mythili R."/>
            <person name="Sharmila Devi N."/>
            <person name="Sobanaa M."/>
            <person name="Prathiviraj R."/>
            <person name="Selvin J."/>
        </authorList>
    </citation>
    <scope>NUCLEOTIDE SEQUENCE</scope>
    <source>
        <strain evidence="4">MP1014</strain>
    </source>
</reference>
<evidence type="ECO:0000313" key="5">
    <source>
        <dbReference type="Proteomes" id="UP001310387"/>
    </source>
</evidence>
<proteinExistence type="inferred from homology"/>
<sequence length="421" mass="44140">MADDAPRRVARRVLVVAAVAATTACGLVAPSEPAPAPTTTVAPSTARAKIAPPDPVLPAVFTVLAAGDLLPHGPVVRSARGGDRFGRLLAGLDPWVAGADLALCHLEAPVTPRGTAPSGYPVFGAPRQLVPALAAQGWDGCSTASNHALDRGYTGVVTTLDALDDAGMGHAGTARSRREQRSAQHYRLQRSDRDLVVAHLSATSGLNGFPVPAEAPWAVDLVDAEALVTAARTARRDDGADIVLVSLHAGTEYTERLTAQQEDVTAALAASRAVDLVIGHHAHVPQRIERLDGGPHRAGMWVAYGLGNLLSNQSASCCDPRTSSGVLLTATVTEERPAEPARVTDVRWTATTVDIPAGHRVHALGRPLDAGATTLDRRELRTRHDRVADAVGPQARERRRPPEPTGGAPAVLPRDPAVRDR</sequence>
<dbReference type="EMBL" id="JBAGLP010000116">
    <property type="protein sequence ID" value="MEG3614897.1"/>
    <property type="molecule type" value="Genomic_DNA"/>
</dbReference>
<dbReference type="Pfam" id="PF09587">
    <property type="entry name" value="PGA_cap"/>
    <property type="match status" value="1"/>
</dbReference>
<keyword evidence="5" id="KW-1185">Reference proteome</keyword>
<evidence type="ECO:0000256" key="2">
    <source>
        <dbReference type="SAM" id="MobiDB-lite"/>
    </source>
</evidence>
<dbReference type="InterPro" id="IPR052169">
    <property type="entry name" value="CW_Biosynth-Accessory"/>
</dbReference>
<dbReference type="InterPro" id="IPR029052">
    <property type="entry name" value="Metallo-depent_PP-like"/>
</dbReference>
<dbReference type="EC" id="3.1.-.-" evidence="4"/>
<dbReference type="SUPFAM" id="SSF56300">
    <property type="entry name" value="Metallo-dependent phosphatases"/>
    <property type="match status" value="1"/>
</dbReference>
<keyword evidence="4" id="KW-0378">Hydrolase</keyword>
<dbReference type="Gene3D" id="3.60.21.10">
    <property type="match status" value="1"/>
</dbReference>
<evidence type="ECO:0000256" key="1">
    <source>
        <dbReference type="ARBA" id="ARBA00005662"/>
    </source>
</evidence>
<evidence type="ECO:0000313" key="4">
    <source>
        <dbReference type="EMBL" id="MEG3614897.1"/>
    </source>
</evidence>
<dbReference type="CDD" id="cd07381">
    <property type="entry name" value="MPP_CapA"/>
    <property type="match status" value="1"/>
</dbReference>
<feature type="domain" description="Capsule synthesis protein CapA" evidence="3">
    <location>
        <begin position="62"/>
        <end position="313"/>
    </location>
</feature>
<comment type="caution">
    <text evidence="4">The sequence shown here is derived from an EMBL/GenBank/DDBJ whole genome shotgun (WGS) entry which is preliminary data.</text>
</comment>
<dbReference type="GO" id="GO:0016787">
    <property type="term" value="F:hydrolase activity"/>
    <property type="evidence" value="ECO:0007669"/>
    <property type="project" value="UniProtKB-KW"/>
</dbReference>
<accession>A0ABU7Z662</accession>
<dbReference type="PANTHER" id="PTHR33393:SF13">
    <property type="entry name" value="PGA BIOSYNTHESIS PROTEIN CAPA"/>
    <property type="match status" value="1"/>
</dbReference>
<comment type="similarity">
    <text evidence="1">Belongs to the CapA family.</text>
</comment>
<name>A0ABU7Z662_9MICO</name>
<feature type="region of interest" description="Disordered" evidence="2">
    <location>
        <begin position="380"/>
        <end position="421"/>
    </location>
</feature>
<gene>
    <name evidence="4" type="ORF">V5O49_07150</name>
</gene>
<dbReference type="Proteomes" id="UP001310387">
    <property type="component" value="Unassembled WGS sequence"/>
</dbReference>
<reference evidence="4" key="1">
    <citation type="journal article" date="2024" name="Antonie Van Leeuwenhoek">
        <title>Isoptericola haloaureus sp. nov., a dimorphic actinobacterium isolated from mangrove sediments of southeast India, implicating biosaline agricultural significance through nitrogen fixation and salt tolerance genes.</title>
        <authorList>
            <person name="Prathaban M."/>
            <person name="Prathiviraj R."/>
            <person name="Ravichandran M."/>
            <person name="Natarajan S.D."/>
            <person name="Sobanaa M."/>
            <person name="Hari Krishna Kumar S."/>
            <person name="Chandrasekar V."/>
            <person name="Selvin J."/>
        </authorList>
    </citation>
    <scope>NUCLEOTIDE SEQUENCE</scope>
    <source>
        <strain evidence="4">MP1014</strain>
    </source>
</reference>
<protein>
    <submittedName>
        <fullName evidence="4">CapA family protein</fullName>
        <ecNumber evidence="4">3.1.-.-</ecNumber>
    </submittedName>
</protein>
<evidence type="ECO:0000259" key="3">
    <source>
        <dbReference type="SMART" id="SM00854"/>
    </source>
</evidence>
<organism evidence="4 5">
    <name type="scientific">Isoptericola haloaureus</name>
    <dbReference type="NCBI Taxonomy" id="1542902"/>
    <lineage>
        <taxon>Bacteria</taxon>
        <taxon>Bacillati</taxon>
        <taxon>Actinomycetota</taxon>
        <taxon>Actinomycetes</taxon>
        <taxon>Micrococcales</taxon>
        <taxon>Promicromonosporaceae</taxon>
        <taxon>Isoptericola</taxon>
    </lineage>
</organism>
<dbReference type="RefSeq" id="WP_332901619.1">
    <property type="nucleotide sequence ID" value="NZ_JBAGLP010000116.1"/>
</dbReference>
<dbReference type="SMART" id="SM00854">
    <property type="entry name" value="PGA_cap"/>
    <property type="match status" value="1"/>
</dbReference>
<dbReference type="InterPro" id="IPR019079">
    <property type="entry name" value="Capsule_synth_CapA"/>
</dbReference>
<dbReference type="PANTHER" id="PTHR33393">
    <property type="entry name" value="POLYGLUTAMINE SYNTHESIS ACCESSORY PROTEIN RV0574C-RELATED"/>
    <property type="match status" value="1"/>
</dbReference>